<accession>A0A4Y2L245</accession>
<evidence type="ECO:0000313" key="2">
    <source>
        <dbReference type="EMBL" id="GBN08469.1"/>
    </source>
</evidence>
<gene>
    <name evidence="2" type="ORF">AVEN_52391_1</name>
</gene>
<evidence type="ECO:0000313" key="3">
    <source>
        <dbReference type="Proteomes" id="UP000499080"/>
    </source>
</evidence>
<dbReference type="AlphaFoldDB" id="A0A4Y2L245"/>
<dbReference type="Proteomes" id="UP000499080">
    <property type="component" value="Unassembled WGS sequence"/>
</dbReference>
<dbReference type="EMBL" id="BGPR01005264">
    <property type="protein sequence ID" value="GBN08469.1"/>
    <property type="molecule type" value="Genomic_DNA"/>
</dbReference>
<proteinExistence type="predicted"/>
<sequence>MNSSLTWVVIVPPPPTPAIIFLRSAQEWSVVGEEVEPTALSPKRSQDLTSPQKKPASDAFLICKGEILNRDRLARYEEVNPSEPVVEQCKSRILFSIF</sequence>
<protein>
    <submittedName>
        <fullName evidence="2">Uncharacterized protein</fullName>
    </submittedName>
</protein>
<organism evidence="2 3">
    <name type="scientific">Araneus ventricosus</name>
    <name type="common">Orbweaver spider</name>
    <name type="synonym">Epeira ventricosa</name>
    <dbReference type="NCBI Taxonomy" id="182803"/>
    <lineage>
        <taxon>Eukaryota</taxon>
        <taxon>Metazoa</taxon>
        <taxon>Ecdysozoa</taxon>
        <taxon>Arthropoda</taxon>
        <taxon>Chelicerata</taxon>
        <taxon>Arachnida</taxon>
        <taxon>Araneae</taxon>
        <taxon>Araneomorphae</taxon>
        <taxon>Entelegynae</taxon>
        <taxon>Araneoidea</taxon>
        <taxon>Araneidae</taxon>
        <taxon>Araneus</taxon>
    </lineage>
</organism>
<evidence type="ECO:0000256" key="1">
    <source>
        <dbReference type="SAM" id="MobiDB-lite"/>
    </source>
</evidence>
<comment type="caution">
    <text evidence="2">The sequence shown here is derived from an EMBL/GenBank/DDBJ whole genome shotgun (WGS) entry which is preliminary data.</text>
</comment>
<keyword evidence="3" id="KW-1185">Reference proteome</keyword>
<feature type="region of interest" description="Disordered" evidence="1">
    <location>
        <begin position="36"/>
        <end position="55"/>
    </location>
</feature>
<name>A0A4Y2L245_ARAVE</name>
<reference evidence="2 3" key="1">
    <citation type="journal article" date="2019" name="Sci. Rep.">
        <title>Orb-weaving spider Araneus ventricosus genome elucidates the spidroin gene catalogue.</title>
        <authorList>
            <person name="Kono N."/>
            <person name="Nakamura H."/>
            <person name="Ohtoshi R."/>
            <person name="Moran D.A.P."/>
            <person name="Shinohara A."/>
            <person name="Yoshida Y."/>
            <person name="Fujiwara M."/>
            <person name="Mori M."/>
            <person name="Tomita M."/>
            <person name="Arakawa K."/>
        </authorList>
    </citation>
    <scope>NUCLEOTIDE SEQUENCE [LARGE SCALE GENOMIC DNA]</scope>
</reference>